<protein>
    <submittedName>
        <fullName evidence="2">Uncharacterized protein</fullName>
    </submittedName>
</protein>
<sequence length="215" mass="22460">MTSVEDVLTQLKTVIAEIDQAVVAVMRAKAHVTDAHAAFNEAGTGTQDTDMRSAITGADTGGKDLRKVAVLLTQAIQDFADYADIIAPGSGLGSRSDDTMPHGERVVAESEEHGADRWFRRTSKKADEVKDSVAEVGKPIEGGAKTWSKIVRSKTGDAPAGSGVPQTAVPHSQAPTQPHSSAADATAAVVAAALAAVVAGKAIKQRWKQLRDRSP</sequence>
<evidence type="ECO:0000313" key="3">
    <source>
        <dbReference type="Proteomes" id="UP000612585"/>
    </source>
</evidence>
<feature type="region of interest" description="Disordered" evidence="1">
    <location>
        <begin position="154"/>
        <end position="186"/>
    </location>
</feature>
<dbReference type="RefSeq" id="WP_204001804.1">
    <property type="nucleotide sequence ID" value="NZ_BOPG01000047.1"/>
</dbReference>
<comment type="caution">
    <text evidence="2">The sequence shown here is derived from an EMBL/GenBank/DDBJ whole genome shotgun (WGS) entry which is preliminary data.</text>
</comment>
<dbReference type="EMBL" id="BOPG01000047">
    <property type="protein sequence ID" value="GIJ59465.1"/>
    <property type="molecule type" value="Genomic_DNA"/>
</dbReference>
<evidence type="ECO:0000256" key="1">
    <source>
        <dbReference type="SAM" id="MobiDB-lite"/>
    </source>
</evidence>
<feature type="compositionally biased region" description="Polar residues" evidence="1">
    <location>
        <begin position="169"/>
        <end position="180"/>
    </location>
</feature>
<evidence type="ECO:0000313" key="2">
    <source>
        <dbReference type="EMBL" id="GIJ59465.1"/>
    </source>
</evidence>
<accession>A0A8J3ZD14</accession>
<proteinExistence type="predicted"/>
<keyword evidence="3" id="KW-1185">Reference proteome</keyword>
<gene>
    <name evidence="2" type="ORF">Vau01_069810</name>
</gene>
<reference evidence="2" key="1">
    <citation type="submission" date="2021-01" db="EMBL/GenBank/DDBJ databases">
        <title>Whole genome shotgun sequence of Virgisporangium aurantiacum NBRC 16421.</title>
        <authorList>
            <person name="Komaki H."/>
            <person name="Tamura T."/>
        </authorList>
    </citation>
    <scope>NUCLEOTIDE SEQUENCE</scope>
    <source>
        <strain evidence="2">NBRC 16421</strain>
    </source>
</reference>
<dbReference type="Proteomes" id="UP000612585">
    <property type="component" value="Unassembled WGS sequence"/>
</dbReference>
<dbReference type="AlphaFoldDB" id="A0A8J3ZD14"/>
<organism evidence="2 3">
    <name type="scientific">Virgisporangium aurantiacum</name>
    <dbReference type="NCBI Taxonomy" id="175570"/>
    <lineage>
        <taxon>Bacteria</taxon>
        <taxon>Bacillati</taxon>
        <taxon>Actinomycetota</taxon>
        <taxon>Actinomycetes</taxon>
        <taxon>Micromonosporales</taxon>
        <taxon>Micromonosporaceae</taxon>
        <taxon>Virgisporangium</taxon>
    </lineage>
</organism>
<name>A0A8J3ZD14_9ACTN</name>